<keyword evidence="1" id="KW-0732">Signal</keyword>
<evidence type="ECO:0000256" key="1">
    <source>
        <dbReference type="SAM" id="SignalP"/>
    </source>
</evidence>
<evidence type="ECO:0000313" key="2">
    <source>
        <dbReference type="EMBL" id="MXU85708.1"/>
    </source>
</evidence>
<feature type="chain" id="PRO_5025546949" evidence="1">
    <location>
        <begin position="28"/>
        <end position="87"/>
    </location>
</feature>
<proteinExistence type="predicted"/>
<feature type="signal peptide" evidence="1">
    <location>
        <begin position="1"/>
        <end position="27"/>
    </location>
</feature>
<dbReference type="EMBL" id="GIFC01003625">
    <property type="protein sequence ID" value="MXU85708.1"/>
    <property type="molecule type" value="Transcribed_RNA"/>
</dbReference>
<sequence>MDIVTVPLSMFATQMLLLLGLLPQSLLVSYHTACRVQLHIPAINTLAIRLGPKFQAWAKEHAKRMRCKIPLWPIFWSAKSMKFRSSE</sequence>
<protein>
    <submittedName>
        <fullName evidence="2">Putative secreted protein</fullName>
    </submittedName>
</protein>
<organism evidence="2">
    <name type="scientific">Ixodes ricinus</name>
    <name type="common">Common tick</name>
    <name type="synonym">Acarus ricinus</name>
    <dbReference type="NCBI Taxonomy" id="34613"/>
    <lineage>
        <taxon>Eukaryota</taxon>
        <taxon>Metazoa</taxon>
        <taxon>Ecdysozoa</taxon>
        <taxon>Arthropoda</taxon>
        <taxon>Chelicerata</taxon>
        <taxon>Arachnida</taxon>
        <taxon>Acari</taxon>
        <taxon>Parasitiformes</taxon>
        <taxon>Ixodida</taxon>
        <taxon>Ixodoidea</taxon>
        <taxon>Ixodidae</taxon>
        <taxon>Ixodinae</taxon>
        <taxon>Ixodes</taxon>
    </lineage>
</organism>
<name>A0A6B0U284_IXORI</name>
<dbReference type="AlphaFoldDB" id="A0A6B0U284"/>
<reference evidence="2" key="1">
    <citation type="submission" date="2019-12" db="EMBL/GenBank/DDBJ databases">
        <title>An insight into the sialome of adult female Ixodes ricinus ticks feeding for 6 days.</title>
        <authorList>
            <person name="Perner J."/>
            <person name="Ribeiro J.M.C."/>
        </authorList>
    </citation>
    <scope>NUCLEOTIDE SEQUENCE</scope>
    <source>
        <strain evidence="2">Semi-engorged</strain>
        <tissue evidence="2">Salivary glands</tissue>
    </source>
</reference>
<accession>A0A6B0U284</accession>